<dbReference type="NCBIfam" id="NF009487">
    <property type="entry name" value="PRK12849.1"/>
    <property type="match status" value="1"/>
</dbReference>
<dbReference type="InterPro" id="IPR002423">
    <property type="entry name" value="Cpn60/GroEL/TCP-1"/>
</dbReference>
<protein>
    <recommendedName>
        <fullName evidence="8">60 kDa chaperonin</fullName>
    </recommendedName>
</protein>
<dbReference type="SUPFAM" id="SSF54849">
    <property type="entry name" value="GroEL-intermediate domain like"/>
    <property type="match status" value="1"/>
</dbReference>
<evidence type="ECO:0000256" key="3">
    <source>
        <dbReference type="ARBA" id="ARBA00022741"/>
    </source>
</evidence>
<keyword evidence="6" id="KW-0413">Isomerase</keyword>
<dbReference type="NCBIfam" id="NF000592">
    <property type="entry name" value="PRK00013.1"/>
    <property type="match status" value="1"/>
</dbReference>
<dbReference type="SUPFAM" id="SSF48592">
    <property type="entry name" value="GroEL equatorial domain-like"/>
    <property type="match status" value="1"/>
</dbReference>
<reference evidence="9" key="1">
    <citation type="submission" date="2017-09" db="EMBL/GenBank/DDBJ databases">
        <authorList>
            <person name="Campbell M.A."/>
            <person name="Lukasik P."/>
            <person name="Simon C."/>
            <person name="McCutcheon J.P."/>
        </authorList>
    </citation>
    <scope>NUCLEOTIDE SEQUENCE [LARGE SCALE GENOMIC DNA]</scope>
    <source>
        <strain evidence="9">TRYCRA</strain>
    </source>
</reference>
<evidence type="ECO:0000313" key="10">
    <source>
        <dbReference type="Proteomes" id="UP000228979"/>
    </source>
</evidence>
<dbReference type="NCBIfam" id="NF009489">
    <property type="entry name" value="PRK12851.1"/>
    <property type="match status" value="1"/>
</dbReference>
<evidence type="ECO:0000256" key="2">
    <source>
        <dbReference type="ARBA" id="ARBA00022490"/>
    </source>
</evidence>
<evidence type="ECO:0000256" key="5">
    <source>
        <dbReference type="ARBA" id="ARBA00023186"/>
    </source>
</evidence>
<name>A0ABX4MJ75_9HYPH</name>
<keyword evidence="2" id="KW-0963">Cytoplasm</keyword>
<dbReference type="PRINTS" id="PR00298">
    <property type="entry name" value="CHAPERONIN60"/>
</dbReference>
<evidence type="ECO:0000313" key="9">
    <source>
        <dbReference type="EMBL" id="PIM95772.1"/>
    </source>
</evidence>
<comment type="subunit">
    <text evidence="8">Forms a cylinder of 14 subunits composed of two heptameric rings stacked back-to-back. Interacts with the co-chaperonin GroES.</text>
</comment>
<evidence type="ECO:0000256" key="4">
    <source>
        <dbReference type="ARBA" id="ARBA00022840"/>
    </source>
</evidence>
<gene>
    <name evidence="9" type="primary">groL</name>
    <name evidence="9" type="ORF">trycra_77</name>
</gene>
<dbReference type="EMBL" id="NXGP01000043">
    <property type="protein sequence ID" value="PIM95772.1"/>
    <property type="molecule type" value="Genomic_DNA"/>
</dbReference>
<dbReference type="Pfam" id="PF00118">
    <property type="entry name" value="Cpn60_TCP1"/>
    <property type="match status" value="1"/>
</dbReference>
<sequence>MGLMNKDIVFGKEARSKLLEGINLIANIVKVTLGPNGRNVIIDNTDGMPRITKDGVTVAREINLNGRPEETGAKLIKDVAINTNNIVGDGTTTATVLAQEMVNEGIKAVNSGVNPIDIRRGMELVKEEIVKLLQENSRKILGSDEIIHVGTIAANGDRRIGLDIAEAMQCVGPDGIITVEETKSLESELELVDGMRFDKGYASKYFLVNQEQAVCDFKQPYILVCDKKISSIKSVLPVLEIVSGLDGSLVVIADDIEGEALTTLLLNRVRGNFRTVGVRAPGFGERKQQMLEDIALLTGAQIISDSLGLKLENITLSQLGRAGRIIVDSNTTTIVDGLGNKTELKNKIKQIKKQWDETDVGYERDKIQERLARLSGGIAVIRVGGSTDLEINEKKDRVEDALNATRSAIKHGIIAGGGSSLLWISRHLHVETQNKDQQIGINIVKESLTSPIKQIIINSGINPESILKNIESTKGISHGYDARNARYGDLLSLGIIDPVKVVEMSLKDAVSIAGLVITSEVAMINKLKPDEKPNLLGTTI</sequence>
<organism evidence="9 10">
    <name type="scientific">Candidatus Hodgkinia cicadicola</name>
    <dbReference type="NCBI Taxonomy" id="573658"/>
    <lineage>
        <taxon>Bacteria</taxon>
        <taxon>Pseudomonadati</taxon>
        <taxon>Pseudomonadota</taxon>
        <taxon>Alphaproteobacteria</taxon>
        <taxon>Hyphomicrobiales</taxon>
        <taxon>Candidatus Hodgkinia</taxon>
    </lineage>
</organism>
<evidence type="ECO:0000256" key="1">
    <source>
        <dbReference type="ARBA" id="ARBA00006607"/>
    </source>
</evidence>
<dbReference type="PANTHER" id="PTHR45633">
    <property type="entry name" value="60 KDA HEAT SHOCK PROTEIN, MITOCHONDRIAL"/>
    <property type="match status" value="1"/>
</dbReference>
<evidence type="ECO:0000256" key="7">
    <source>
        <dbReference type="RuleBase" id="RU000418"/>
    </source>
</evidence>
<dbReference type="Gene3D" id="1.10.560.10">
    <property type="entry name" value="GroEL-like equatorial domain"/>
    <property type="match status" value="1"/>
</dbReference>
<keyword evidence="4" id="KW-0067">ATP-binding</keyword>
<dbReference type="Gene3D" id="3.30.260.10">
    <property type="entry name" value="TCP-1-like chaperonin intermediate domain"/>
    <property type="match status" value="1"/>
</dbReference>
<evidence type="ECO:0000256" key="8">
    <source>
        <dbReference type="RuleBase" id="RU000419"/>
    </source>
</evidence>
<comment type="caution">
    <text evidence="9">The sequence shown here is derived from an EMBL/GenBank/DDBJ whole genome shotgun (WGS) entry which is preliminary data.</text>
</comment>
<keyword evidence="5" id="KW-0143">Chaperone</keyword>
<dbReference type="InterPro" id="IPR027413">
    <property type="entry name" value="GROEL-like_equatorial_sf"/>
</dbReference>
<dbReference type="SUPFAM" id="SSF52029">
    <property type="entry name" value="GroEL apical domain-like"/>
    <property type="match status" value="1"/>
</dbReference>
<keyword evidence="10" id="KW-1185">Reference proteome</keyword>
<evidence type="ECO:0000256" key="6">
    <source>
        <dbReference type="ARBA" id="ARBA00023235"/>
    </source>
</evidence>
<dbReference type="InterPro" id="IPR027410">
    <property type="entry name" value="TCP-1-like_intermed_sf"/>
</dbReference>
<accession>A0ABX4MJ75</accession>
<dbReference type="NCBIfam" id="NF009488">
    <property type="entry name" value="PRK12850.1"/>
    <property type="match status" value="1"/>
</dbReference>
<comment type="function">
    <text evidence="8">Together with its co-chaperonin GroES, plays an essential role in assisting protein folding. The GroEL-GroES system forms a nano-cage that allows encapsulation of the non-native substrate proteins and provides a physical environment optimized to promote and accelerate protein folding.</text>
</comment>
<keyword evidence="3" id="KW-0547">Nucleotide-binding</keyword>
<proteinExistence type="inferred from homology"/>
<dbReference type="InterPro" id="IPR001844">
    <property type="entry name" value="Cpn60/GroEL"/>
</dbReference>
<dbReference type="NCBIfam" id="TIGR02348">
    <property type="entry name" value="GroEL"/>
    <property type="match status" value="1"/>
</dbReference>
<comment type="similarity">
    <text evidence="1 7">Belongs to the chaperonin (HSP60) family.</text>
</comment>
<dbReference type="Proteomes" id="UP000228979">
    <property type="component" value="Unassembled WGS sequence"/>
</dbReference>
<dbReference type="InterPro" id="IPR027409">
    <property type="entry name" value="GroEL-like_apical_dom_sf"/>
</dbReference>
<dbReference type="CDD" id="cd03344">
    <property type="entry name" value="GroEL"/>
    <property type="match status" value="1"/>
</dbReference>
<dbReference type="Gene3D" id="3.50.7.10">
    <property type="entry name" value="GroEL"/>
    <property type="match status" value="1"/>
</dbReference>